<dbReference type="InterPro" id="IPR004424">
    <property type="entry name" value="IspE"/>
</dbReference>
<comment type="catalytic activity">
    <reaction evidence="10">
        <text>4-CDP-2-C-methyl-D-erythritol + ATP = 4-CDP-2-C-methyl-D-erythritol 2-phosphate + ADP + H(+)</text>
        <dbReference type="Rhea" id="RHEA:18437"/>
        <dbReference type="ChEBI" id="CHEBI:15378"/>
        <dbReference type="ChEBI" id="CHEBI:30616"/>
        <dbReference type="ChEBI" id="CHEBI:57823"/>
        <dbReference type="ChEBI" id="CHEBI:57919"/>
        <dbReference type="ChEBI" id="CHEBI:456216"/>
        <dbReference type="EC" id="2.7.1.148"/>
    </reaction>
</comment>
<gene>
    <name evidence="10" type="primary">ispE</name>
    <name evidence="13" type="ORF">Kalk_17030</name>
</gene>
<sequence length="291" mass="32054">MSLTVRSPAKLNLFLHITGRRPDGYHHLQTLFQFIELWDTLTFTVTDTPSIAVEPAISDIPPEQNLIYKAALLLQQHCKHPQGAVIHVDKQLPMGGGLGGGSSNAASTLVALNHLWGTGLNRSQLAQLGLRIGADVPIFVHGRAALAQGIGEQFEDVSIPEPWYLIAVPNCHASTAELFQEKQLTRDSKLIKIRDFLTGGGHNDFEPVLRKRFPIIDRCLSLMDTEGEAKVTGSGACLFLSCKDQQEAEQRKLALSYRLPEFQLENQDVSWRIAKGCNHSPLYSEALANLG</sequence>
<evidence type="ECO:0000259" key="11">
    <source>
        <dbReference type="Pfam" id="PF00288"/>
    </source>
</evidence>
<dbReference type="SUPFAM" id="SSF55060">
    <property type="entry name" value="GHMP Kinase, C-terminal domain"/>
    <property type="match status" value="1"/>
</dbReference>
<dbReference type="PANTHER" id="PTHR43527:SF2">
    <property type="entry name" value="4-DIPHOSPHOCYTIDYL-2-C-METHYL-D-ERYTHRITOL KINASE, CHLOROPLASTIC"/>
    <property type="match status" value="1"/>
</dbReference>
<dbReference type="Pfam" id="PF08544">
    <property type="entry name" value="GHMP_kinases_C"/>
    <property type="match status" value="1"/>
</dbReference>
<dbReference type="SUPFAM" id="SSF54211">
    <property type="entry name" value="Ribosomal protein S5 domain 2-like"/>
    <property type="match status" value="1"/>
</dbReference>
<dbReference type="Pfam" id="PF00288">
    <property type="entry name" value="GHMP_kinases_N"/>
    <property type="match status" value="1"/>
</dbReference>
<dbReference type="GO" id="GO:0005524">
    <property type="term" value="F:ATP binding"/>
    <property type="evidence" value="ECO:0007669"/>
    <property type="project" value="UniProtKB-UniRule"/>
</dbReference>
<dbReference type="OrthoDB" id="9809438at2"/>
<evidence type="ECO:0000259" key="12">
    <source>
        <dbReference type="Pfam" id="PF08544"/>
    </source>
</evidence>
<accession>A0A2K9LT70</accession>
<feature type="domain" description="GHMP kinase N-terminal" evidence="11">
    <location>
        <begin position="65"/>
        <end position="142"/>
    </location>
</feature>
<dbReference type="GO" id="GO:0050515">
    <property type="term" value="F:4-(cytidine 5'-diphospho)-2-C-methyl-D-erythritol kinase activity"/>
    <property type="evidence" value="ECO:0007669"/>
    <property type="project" value="UniProtKB-UniRule"/>
</dbReference>
<dbReference type="GO" id="GO:0019288">
    <property type="term" value="P:isopentenyl diphosphate biosynthetic process, methylerythritol 4-phosphate pathway"/>
    <property type="evidence" value="ECO:0007669"/>
    <property type="project" value="UniProtKB-UniRule"/>
</dbReference>
<evidence type="ECO:0000256" key="2">
    <source>
        <dbReference type="ARBA" id="ARBA00012052"/>
    </source>
</evidence>
<evidence type="ECO:0000256" key="10">
    <source>
        <dbReference type="HAMAP-Rule" id="MF_00061"/>
    </source>
</evidence>
<evidence type="ECO:0000256" key="5">
    <source>
        <dbReference type="ARBA" id="ARBA00022741"/>
    </source>
</evidence>
<evidence type="ECO:0000313" key="13">
    <source>
        <dbReference type="EMBL" id="AUM14024.1"/>
    </source>
</evidence>
<dbReference type="UniPathway" id="UPA00056">
    <property type="reaction ID" value="UER00094"/>
</dbReference>
<dbReference type="RefSeq" id="WP_101895399.1">
    <property type="nucleotide sequence ID" value="NZ_CP022684.1"/>
</dbReference>
<dbReference type="AlphaFoldDB" id="A0A2K9LT70"/>
<organism evidence="13 14">
    <name type="scientific">Ketobacter alkanivorans</name>
    <dbReference type="NCBI Taxonomy" id="1917421"/>
    <lineage>
        <taxon>Bacteria</taxon>
        <taxon>Pseudomonadati</taxon>
        <taxon>Pseudomonadota</taxon>
        <taxon>Gammaproteobacteria</taxon>
        <taxon>Pseudomonadales</taxon>
        <taxon>Ketobacteraceae</taxon>
        <taxon>Ketobacter</taxon>
    </lineage>
</organism>
<evidence type="ECO:0000256" key="4">
    <source>
        <dbReference type="ARBA" id="ARBA00022679"/>
    </source>
</evidence>
<dbReference type="HAMAP" id="MF_00061">
    <property type="entry name" value="IspE"/>
    <property type="match status" value="1"/>
</dbReference>
<dbReference type="PANTHER" id="PTHR43527">
    <property type="entry name" value="4-DIPHOSPHOCYTIDYL-2-C-METHYL-D-ERYTHRITOL KINASE, CHLOROPLASTIC"/>
    <property type="match status" value="1"/>
</dbReference>
<evidence type="ECO:0000256" key="1">
    <source>
        <dbReference type="ARBA" id="ARBA00009684"/>
    </source>
</evidence>
<feature type="domain" description="GHMP kinase C-terminal" evidence="12">
    <location>
        <begin position="193"/>
        <end position="257"/>
    </location>
</feature>
<feature type="active site" evidence="10">
    <location>
        <position position="10"/>
    </location>
</feature>
<keyword evidence="6 10" id="KW-0418">Kinase</keyword>
<comment type="similarity">
    <text evidence="1 10">Belongs to the GHMP kinase family. IspE subfamily.</text>
</comment>
<dbReference type="InterPro" id="IPR036554">
    <property type="entry name" value="GHMP_kinase_C_sf"/>
</dbReference>
<dbReference type="InterPro" id="IPR006204">
    <property type="entry name" value="GHMP_kinase_N_dom"/>
</dbReference>
<evidence type="ECO:0000313" key="14">
    <source>
        <dbReference type="Proteomes" id="UP000235116"/>
    </source>
</evidence>
<protein>
    <recommendedName>
        <fullName evidence="3 10">4-diphosphocytidyl-2-C-methyl-D-erythritol kinase</fullName>
        <shortName evidence="10">CMK</shortName>
        <ecNumber evidence="2 10">2.7.1.148</ecNumber>
    </recommendedName>
    <alternativeName>
        <fullName evidence="9 10">4-(cytidine-5'-diphospho)-2-C-methyl-D-erythritol kinase</fullName>
    </alternativeName>
</protein>
<dbReference type="KEGG" id="kak:Kalk_17030"/>
<evidence type="ECO:0000256" key="7">
    <source>
        <dbReference type="ARBA" id="ARBA00022840"/>
    </source>
</evidence>
<comment type="function">
    <text evidence="10">Catalyzes the phosphorylation of the position 2 hydroxy group of 4-diphosphocytidyl-2C-methyl-D-erythritol.</text>
</comment>
<keyword evidence="5 10" id="KW-0547">Nucleotide-binding</keyword>
<evidence type="ECO:0000256" key="3">
    <source>
        <dbReference type="ARBA" id="ARBA00017473"/>
    </source>
</evidence>
<dbReference type="InterPro" id="IPR014721">
    <property type="entry name" value="Ribsml_uS5_D2-typ_fold_subgr"/>
</dbReference>
<keyword evidence="14" id="KW-1185">Reference proteome</keyword>
<feature type="binding site" evidence="10">
    <location>
        <begin position="93"/>
        <end position="103"/>
    </location>
    <ligand>
        <name>ATP</name>
        <dbReference type="ChEBI" id="CHEBI:30616"/>
    </ligand>
</feature>
<reference evidence="14" key="1">
    <citation type="submission" date="2017-08" db="EMBL/GenBank/DDBJ databases">
        <title>Direct submision.</title>
        <authorList>
            <person name="Kim S.-J."/>
            <person name="Rhee S.-K."/>
        </authorList>
    </citation>
    <scope>NUCLEOTIDE SEQUENCE [LARGE SCALE GENOMIC DNA]</scope>
    <source>
        <strain evidence="14">GI5</strain>
    </source>
</reference>
<dbReference type="NCBIfam" id="TIGR00154">
    <property type="entry name" value="ispE"/>
    <property type="match status" value="1"/>
</dbReference>
<dbReference type="PIRSF" id="PIRSF010376">
    <property type="entry name" value="IspE"/>
    <property type="match status" value="1"/>
</dbReference>
<proteinExistence type="inferred from homology"/>
<dbReference type="EC" id="2.7.1.148" evidence="2 10"/>
<keyword evidence="4 10" id="KW-0808">Transferase</keyword>
<dbReference type="EMBL" id="CP022684">
    <property type="protein sequence ID" value="AUM14024.1"/>
    <property type="molecule type" value="Genomic_DNA"/>
</dbReference>
<dbReference type="InterPro" id="IPR020568">
    <property type="entry name" value="Ribosomal_Su5_D2-typ_SF"/>
</dbReference>
<dbReference type="InterPro" id="IPR013750">
    <property type="entry name" value="GHMP_kinase_C_dom"/>
</dbReference>
<dbReference type="Proteomes" id="UP000235116">
    <property type="component" value="Chromosome"/>
</dbReference>
<dbReference type="GO" id="GO:0016114">
    <property type="term" value="P:terpenoid biosynthetic process"/>
    <property type="evidence" value="ECO:0007669"/>
    <property type="project" value="UniProtKB-UniRule"/>
</dbReference>
<evidence type="ECO:0000256" key="8">
    <source>
        <dbReference type="ARBA" id="ARBA00023229"/>
    </source>
</evidence>
<evidence type="ECO:0000256" key="6">
    <source>
        <dbReference type="ARBA" id="ARBA00022777"/>
    </source>
</evidence>
<evidence type="ECO:0000256" key="9">
    <source>
        <dbReference type="ARBA" id="ARBA00032554"/>
    </source>
</evidence>
<feature type="active site" evidence="10">
    <location>
        <position position="135"/>
    </location>
</feature>
<keyword evidence="8 10" id="KW-0414">Isoprene biosynthesis</keyword>
<keyword evidence="7 10" id="KW-0067">ATP-binding</keyword>
<comment type="pathway">
    <text evidence="10">Isoprenoid biosynthesis; isopentenyl diphosphate biosynthesis via DXP pathway; isopentenyl diphosphate from 1-deoxy-D-xylulose 5-phosphate: step 3/6.</text>
</comment>
<dbReference type="Gene3D" id="3.30.230.10">
    <property type="match status" value="1"/>
</dbReference>
<name>A0A2K9LT70_9GAMM</name>
<dbReference type="Gene3D" id="3.30.70.890">
    <property type="entry name" value="GHMP kinase, C-terminal domain"/>
    <property type="match status" value="1"/>
</dbReference>